<protein>
    <submittedName>
        <fullName evidence="2">Helix-turn-helix domain-containing protein</fullName>
    </submittedName>
</protein>
<dbReference type="Pfam" id="PF13560">
    <property type="entry name" value="HTH_31"/>
    <property type="match status" value="1"/>
</dbReference>
<dbReference type="InterPro" id="IPR010982">
    <property type="entry name" value="Lambda_DNA-bd_dom_sf"/>
</dbReference>
<dbReference type="OrthoDB" id="4336585at2"/>
<dbReference type="SUPFAM" id="SSF47413">
    <property type="entry name" value="lambda repressor-like DNA-binding domains"/>
    <property type="match status" value="1"/>
</dbReference>
<organism evidence="2 3">
    <name type="scientific">Microbispora rosea</name>
    <dbReference type="NCBI Taxonomy" id="58117"/>
    <lineage>
        <taxon>Bacteria</taxon>
        <taxon>Bacillati</taxon>
        <taxon>Actinomycetota</taxon>
        <taxon>Actinomycetes</taxon>
        <taxon>Streptosporangiales</taxon>
        <taxon>Streptosporangiaceae</taxon>
        <taxon>Microbispora</taxon>
    </lineage>
</organism>
<dbReference type="PANTHER" id="PTHR35010">
    <property type="entry name" value="BLL4672 PROTEIN-RELATED"/>
    <property type="match status" value="1"/>
</dbReference>
<dbReference type="STRING" id="58117.SAMN05421833_102405"/>
<dbReference type="SMART" id="SM00530">
    <property type="entry name" value="HTH_XRE"/>
    <property type="match status" value="1"/>
</dbReference>
<dbReference type="CDD" id="cd00093">
    <property type="entry name" value="HTH_XRE"/>
    <property type="match status" value="1"/>
</dbReference>
<dbReference type="RefSeq" id="WP_076432961.1">
    <property type="nucleotide sequence ID" value="NZ_FTNI01000002.1"/>
</dbReference>
<proteinExistence type="predicted"/>
<dbReference type="AlphaFoldDB" id="A0A1N6TLC7"/>
<evidence type="ECO:0000313" key="2">
    <source>
        <dbReference type="EMBL" id="SIQ54198.1"/>
    </source>
</evidence>
<dbReference type="Gene3D" id="1.10.260.40">
    <property type="entry name" value="lambda repressor-like DNA-binding domains"/>
    <property type="match status" value="1"/>
</dbReference>
<dbReference type="InterPro" id="IPR001387">
    <property type="entry name" value="Cro/C1-type_HTH"/>
</dbReference>
<dbReference type="GO" id="GO:0003677">
    <property type="term" value="F:DNA binding"/>
    <property type="evidence" value="ECO:0007669"/>
    <property type="project" value="InterPro"/>
</dbReference>
<evidence type="ECO:0000313" key="3">
    <source>
        <dbReference type="Proteomes" id="UP000186096"/>
    </source>
</evidence>
<sequence>MSDNTLGEFLRARREAVTPAEVGLPGGGRRRTPGLRRSELATLAGISVEYLTRLEQGRDRHPSVPVLAALADALRLSAGDRLHLLHHFKAADGAGRLVGPCQGPPAQSVRPTVRALLDRLEPAPAVVVNRLGDVLAHTYGYERLAGPIGLPDRRPPNLVRYVFADPRARAAYPEWDRVADERLAGLKPGVSRKDPHVEHLVNELTLAVGAPFTGRLATASGPSRRTGLERLAHPEAGELRLAYETLGLSDDDSQLLIAYLPADDATAARLDRLTGRHPGALRAVTG</sequence>
<dbReference type="Pfam" id="PF17765">
    <property type="entry name" value="MLTR_LBD"/>
    <property type="match status" value="1"/>
</dbReference>
<accession>A0A1N6TLC7</accession>
<dbReference type="Proteomes" id="UP000186096">
    <property type="component" value="Unassembled WGS sequence"/>
</dbReference>
<keyword evidence="3" id="KW-1185">Reference proteome</keyword>
<reference evidence="3" key="1">
    <citation type="submission" date="2017-01" db="EMBL/GenBank/DDBJ databases">
        <authorList>
            <person name="Varghese N."/>
            <person name="Submissions S."/>
        </authorList>
    </citation>
    <scope>NUCLEOTIDE SEQUENCE [LARGE SCALE GENOMIC DNA]</scope>
    <source>
        <strain evidence="3">ATCC 12950</strain>
    </source>
</reference>
<dbReference type="PANTHER" id="PTHR35010:SF2">
    <property type="entry name" value="BLL4672 PROTEIN"/>
    <property type="match status" value="1"/>
</dbReference>
<gene>
    <name evidence="2" type="ORF">SAMN05421833_102405</name>
</gene>
<dbReference type="Gene3D" id="3.30.450.180">
    <property type="match status" value="1"/>
</dbReference>
<dbReference type="InterPro" id="IPR041413">
    <property type="entry name" value="MLTR_LBD"/>
</dbReference>
<dbReference type="EMBL" id="FTNI01000002">
    <property type="protein sequence ID" value="SIQ54198.1"/>
    <property type="molecule type" value="Genomic_DNA"/>
</dbReference>
<evidence type="ECO:0000259" key="1">
    <source>
        <dbReference type="PROSITE" id="PS50943"/>
    </source>
</evidence>
<name>A0A1N6TLC7_9ACTN</name>
<dbReference type="PROSITE" id="PS50943">
    <property type="entry name" value="HTH_CROC1"/>
    <property type="match status" value="1"/>
</dbReference>
<feature type="domain" description="HTH cro/C1-type" evidence="1">
    <location>
        <begin position="34"/>
        <end position="81"/>
    </location>
</feature>